<keyword evidence="2" id="KW-1133">Transmembrane helix</keyword>
<feature type="region of interest" description="Disordered" evidence="1">
    <location>
        <begin position="28"/>
        <end position="58"/>
    </location>
</feature>
<dbReference type="EMBL" id="OIVN01003323">
    <property type="protein sequence ID" value="SPD10293.1"/>
    <property type="molecule type" value="Genomic_DNA"/>
</dbReference>
<reference evidence="3" key="1">
    <citation type="submission" date="2018-02" db="EMBL/GenBank/DDBJ databases">
        <authorList>
            <person name="Cohen D.B."/>
            <person name="Kent A.D."/>
        </authorList>
    </citation>
    <scope>NUCLEOTIDE SEQUENCE</scope>
</reference>
<keyword evidence="2" id="KW-0812">Transmembrane</keyword>
<keyword evidence="2" id="KW-0472">Membrane</keyword>
<organism evidence="3">
    <name type="scientific">Fagus sylvatica</name>
    <name type="common">Beechnut</name>
    <dbReference type="NCBI Taxonomy" id="28930"/>
    <lineage>
        <taxon>Eukaryota</taxon>
        <taxon>Viridiplantae</taxon>
        <taxon>Streptophyta</taxon>
        <taxon>Embryophyta</taxon>
        <taxon>Tracheophyta</taxon>
        <taxon>Spermatophyta</taxon>
        <taxon>Magnoliopsida</taxon>
        <taxon>eudicotyledons</taxon>
        <taxon>Gunneridae</taxon>
        <taxon>Pentapetalae</taxon>
        <taxon>rosids</taxon>
        <taxon>fabids</taxon>
        <taxon>Fagales</taxon>
        <taxon>Fagaceae</taxon>
        <taxon>Fagus</taxon>
    </lineage>
</organism>
<protein>
    <submittedName>
        <fullName evidence="3">Uncharacterized protein</fullName>
    </submittedName>
</protein>
<sequence>MKPNLWTQAGTNKQSNTVLKSLETQRTLWKKKPSPTAPFASRSGLRGLPPPPCGGDRDQRWSDQGSVALFLSFSPFIFLFCLLLAFRSGASELPSPPLSFPIFLFTSPSSDLSLYGRNLLEALGDSSLQRTPSLLATRICFSSGCQDLSQLRMFAPATPESFGKFDSTSWWLAWLESRLPNLCWSGHHLLGLLLYFSGL</sequence>
<accession>A0A2N9HEY6</accession>
<name>A0A2N9HEY6_FAGSY</name>
<dbReference type="AlphaFoldDB" id="A0A2N9HEY6"/>
<evidence type="ECO:0000313" key="3">
    <source>
        <dbReference type="EMBL" id="SPD10293.1"/>
    </source>
</evidence>
<evidence type="ECO:0000256" key="1">
    <source>
        <dbReference type="SAM" id="MobiDB-lite"/>
    </source>
</evidence>
<proteinExistence type="predicted"/>
<evidence type="ECO:0000256" key="2">
    <source>
        <dbReference type="SAM" id="Phobius"/>
    </source>
</evidence>
<feature type="transmembrane region" description="Helical" evidence="2">
    <location>
        <begin position="67"/>
        <end position="86"/>
    </location>
</feature>
<gene>
    <name evidence="3" type="ORF">FSB_LOCUS38175</name>
</gene>